<dbReference type="Pfam" id="PF21208">
    <property type="entry name" value="euk_SelB_III"/>
    <property type="match status" value="1"/>
</dbReference>
<dbReference type="CDD" id="cd04094">
    <property type="entry name" value="eSelB_III"/>
    <property type="match status" value="1"/>
</dbReference>
<dbReference type="PROSITE" id="PS51722">
    <property type="entry name" value="G_TR_2"/>
    <property type="match status" value="1"/>
</dbReference>
<dbReference type="Pfam" id="PF03144">
    <property type="entry name" value="GTP_EFTU_D2"/>
    <property type="match status" value="1"/>
</dbReference>
<dbReference type="Pfam" id="PF00009">
    <property type="entry name" value="GTP_EFTU"/>
    <property type="match status" value="1"/>
</dbReference>
<dbReference type="PANTHER" id="PTHR43721:SF11">
    <property type="entry name" value="SELENOCYSTEINE-SPECIFIC ELONGATION FACTOR"/>
    <property type="match status" value="1"/>
</dbReference>
<keyword evidence="4" id="KW-1185">Reference proteome</keyword>
<dbReference type="Proteomes" id="UP000693981">
    <property type="component" value="Unassembled WGS sequence"/>
</dbReference>
<dbReference type="FunFam" id="2.40.30.10:FF:000052">
    <property type="entry name" value="Selenocysteine-specific elongation factor EF-Sec"/>
    <property type="match status" value="1"/>
</dbReference>
<dbReference type="OrthoDB" id="2067at2759"/>
<accession>A0A8T1X4W5</accession>
<evidence type="ECO:0000259" key="2">
    <source>
        <dbReference type="PROSITE" id="PS51722"/>
    </source>
</evidence>
<feature type="domain" description="Tr-type G" evidence="2">
    <location>
        <begin position="48"/>
        <end position="244"/>
    </location>
</feature>
<dbReference type="GO" id="GO:0005525">
    <property type="term" value="F:GTP binding"/>
    <property type="evidence" value="ECO:0007669"/>
    <property type="project" value="InterPro"/>
</dbReference>
<dbReference type="InterPro" id="IPR049393">
    <property type="entry name" value="eEFSec_III"/>
</dbReference>
<dbReference type="InterPro" id="IPR004161">
    <property type="entry name" value="EFTu-like_2"/>
</dbReference>
<comment type="caution">
    <text evidence="3">The sequence shown here is derived from an EMBL/GenBank/DDBJ whole genome shotgun (WGS) entry which is preliminary data.</text>
</comment>
<evidence type="ECO:0000313" key="4">
    <source>
        <dbReference type="Proteomes" id="UP000693981"/>
    </source>
</evidence>
<dbReference type="CDD" id="cd03696">
    <property type="entry name" value="SelB_II"/>
    <property type="match status" value="1"/>
</dbReference>
<dbReference type="PANTHER" id="PTHR43721">
    <property type="entry name" value="ELONGATION FACTOR TU-RELATED"/>
    <property type="match status" value="1"/>
</dbReference>
<dbReference type="InterPro" id="IPR050055">
    <property type="entry name" value="EF-Tu_GTPase"/>
</dbReference>
<dbReference type="GO" id="GO:0003924">
    <property type="term" value="F:GTPase activity"/>
    <property type="evidence" value="ECO:0007669"/>
    <property type="project" value="InterPro"/>
</dbReference>
<reference evidence="3" key="1">
    <citation type="submission" date="2021-02" db="EMBL/GenBank/DDBJ databases">
        <authorList>
            <person name="Palmer J.M."/>
        </authorList>
    </citation>
    <scope>NUCLEOTIDE SEQUENCE</scope>
    <source>
        <strain evidence="3">SCRP23</strain>
    </source>
</reference>
<proteinExistence type="predicted"/>
<feature type="compositionally biased region" description="Basic and acidic residues" evidence="1">
    <location>
        <begin position="17"/>
        <end position="27"/>
    </location>
</feature>
<gene>
    <name evidence="3" type="ORF">PHYBOEH_004330</name>
</gene>
<sequence>MLDTLLHRIFIHGSSSPRKESKAEDARGQVSQETAFTREADVDGWVFLAEERHSTTDKSRTGKTSLVRALSTQLSTAALDKHPQSQQRGITLDLGFSAFRLPPPTPSDPELQVTLVDCPGHASLFRTILGGVAIIDTALLVVDVRKGLQPQTIESLLLAALATQRRVVVALTKVDLLPDTEPERSTAIAAVSKTIREFLLLHFPQFRQQDEDVPVVPVAVGAAAETAGVPELLKALRETLQAPARVKAGPFRLAVDHCFAVPGNGTVLTGTVLSGALQRGDEVELLPLGTTVKVKTLQVFKQEVDRCEQGDRVGVRVNGLDPALVERAVAVSPPGSLVPVTQVVIPVSRVPFFRGPACKSGAKCHATVGHITVIATAIFFTRLGAKIMTSENELEQEKFNPSALYEHIPGLDFDQDQGSDTRSPEEAAIFALLQFEGVVFCPPKALIVCSRLDLNANRYACRLAFYGAVQGVVGLSDDELRVSSAVHSCVVNLANLRVGRVKSRVGAVDKVVASRNGSSGGIAEVIGRDMFAKDVSWSVYQGSVVLFERTRVLGTILGPFGKSGKFRIALVDSNLNQQQATPTSGEKLVLRFLKLTSITPPKVKGKASRVSSISNVKTGKNDSSRSFLQDDRLLYPEAITSGQQPPRVTMPDANAVAKEMDEIPILENPSSELLATNTVNSTRSGRIERLKGETTAEGRNPFAIISGLFDTELEAKAAVGRRVRFVNRADVKHDEGHIEKPFGKAGKVRVDFQKCGGTKGQEGDIVELC</sequence>
<evidence type="ECO:0000256" key="1">
    <source>
        <dbReference type="SAM" id="MobiDB-lite"/>
    </source>
</evidence>
<evidence type="ECO:0000313" key="3">
    <source>
        <dbReference type="EMBL" id="KAG7400816.1"/>
    </source>
</evidence>
<protein>
    <recommendedName>
        <fullName evidence="2">Tr-type G domain-containing protein</fullName>
    </recommendedName>
</protein>
<name>A0A8T1X4W5_9STRA</name>
<dbReference type="GO" id="GO:0003746">
    <property type="term" value="F:translation elongation factor activity"/>
    <property type="evidence" value="ECO:0007669"/>
    <property type="project" value="TreeGrafter"/>
</dbReference>
<feature type="region of interest" description="Disordered" evidence="1">
    <location>
        <begin position="14"/>
        <end position="34"/>
    </location>
</feature>
<dbReference type="InterPro" id="IPR000795">
    <property type="entry name" value="T_Tr_GTP-bd_dom"/>
</dbReference>
<dbReference type="AlphaFoldDB" id="A0A8T1X4W5"/>
<organism evidence="3 4">
    <name type="scientific">Phytophthora boehmeriae</name>
    <dbReference type="NCBI Taxonomy" id="109152"/>
    <lineage>
        <taxon>Eukaryota</taxon>
        <taxon>Sar</taxon>
        <taxon>Stramenopiles</taxon>
        <taxon>Oomycota</taxon>
        <taxon>Peronosporomycetes</taxon>
        <taxon>Peronosporales</taxon>
        <taxon>Peronosporaceae</taxon>
        <taxon>Phytophthora</taxon>
    </lineage>
</organism>
<dbReference type="EMBL" id="JAGDFL010000023">
    <property type="protein sequence ID" value="KAG7400816.1"/>
    <property type="molecule type" value="Genomic_DNA"/>
</dbReference>
<dbReference type="GO" id="GO:0001514">
    <property type="term" value="P:selenocysteine incorporation"/>
    <property type="evidence" value="ECO:0007669"/>
    <property type="project" value="TreeGrafter"/>
</dbReference>